<gene>
    <name evidence="8" type="ORF">FEN17_23600</name>
</gene>
<evidence type="ECO:0000313" key="9">
    <source>
        <dbReference type="Proteomes" id="UP000306402"/>
    </source>
</evidence>
<dbReference type="GO" id="GO:0004065">
    <property type="term" value="F:arylsulfatase activity"/>
    <property type="evidence" value="ECO:0007669"/>
    <property type="project" value="TreeGrafter"/>
</dbReference>
<comment type="cofactor">
    <cofactor evidence="1">
        <name>Ca(2+)</name>
        <dbReference type="ChEBI" id="CHEBI:29108"/>
    </cofactor>
</comment>
<dbReference type="CDD" id="cd16155">
    <property type="entry name" value="sulfatase_like"/>
    <property type="match status" value="1"/>
</dbReference>
<accession>A0A5R9KTC3</accession>
<reference evidence="8 9" key="1">
    <citation type="submission" date="2019-05" db="EMBL/GenBank/DDBJ databases">
        <authorList>
            <person name="Qu J.-H."/>
        </authorList>
    </citation>
    <scope>NUCLEOTIDE SEQUENCE [LARGE SCALE GENOMIC DNA]</scope>
    <source>
        <strain evidence="8 9">T17</strain>
    </source>
</reference>
<dbReference type="PANTHER" id="PTHR42693:SF42">
    <property type="entry name" value="ARYLSULFATASE G"/>
    <property type="match status" value="1"/>
</dbReference>
<evidence type="ECO:0000256" key="4">
    <source>
        <dbReference type="ARBA" id="ARBA00022729"/>
    </source>
</evidence>
<protein>
    <submittedName>
        <fullName evidence="8">DUF4976 domain-containing protein</fullName>
    </submittedName>
</protein>
<evidence type="ECO:0000256" key="3">
    <source>
        <dbReference type="ARBA" id="ARBA00022723"/>
    </source>
</evidence>
<feature type="domain" description="Sulfatase N-terminal" evidence="7">
    <location>
        <begin position="20"/>
        <end position="346"/>
    </location>
</feature>
<dbReference type="Gene3D" id="3.40.720.10">
    <property type="entry name" value="Alkaline Phosphatase, subunit A"/>
    <property type="match status" value="1"/>
</dbReference>
<comment type="similarity">
    <text evidence="2">Belongs to the sulfatase family.</text>
</comment>
<dbReference type="GO" id="GO:0046872">
    <property type="term" value="F:metal ion binding"/>
    <property type="evidence" value="ECO:0007669"/>
    <property type="project" value="UniProtKB-KW"/>
</dbReference>
<dbReference type="PANTHER" id="PTHR42693">
    <property type="entry name" value="ARYLSULFATASE FAMILY MEMBER"/>
    <property type="match status" value="1"/>
</dbReference>
<sequence length="479" mass="53714">MVFSAYHISETQETQVPAKPNILFIFADDLRADALGYAGNKIIQTPNIDQLAASGIYFKNCYVMGGHHGAICAPSRAMLMSGKSLFHVYDELEGVHTMPQHFAENGYETFGTGKWHNGAGTFEASFQKGKTVMLGGMSDHFKVPVRDLDANHKLGEPVTKGFSTDIFTESALSYLDEYAKGDKAKPFFCYVAYTAPHDPRSPREDYIGKYPEKEIPLPGNYKPVHPFDFGEAQVRDENLAPWPRTPDVIKATLSDYYGLISHLDARIGDLIQSLKEKGLYENTIIVFAADNGLAVGSHGLLGKQSLYEHSMKVPFVITGPGIPKKRSSEALVYLLDIFPTLSQIAGLPKPEAVDGQSLAGVISGKSAGVRESSFTAYRNLVRAVRDKEWKLIRYPDRDYTQLFNLKNDPLELENLAGKPQFKQREENLKKLLAQWQKETGDTVAYTAKTILPMQYEPEKFKRTMDKNQPKYTQEKYWND</sequence>
<keyword evidence="5" id="KW-0378">Hydrolase</keyword>
<comment type="caution">
    <text evidence="8">The sequence shown here is derived from an EMBL/GenBank/DDBJ whole genome shotgun (WGS) entry which is preliminary data.</text>
</comment>
<evidence type="ECO:0000256" key="1">
    <source>
        <dbReference type="ARBA" id="ARBA00001913"/>
    </source>
</evidence>
<dbReference type="InterPro" id="IPR050738">
    <property type="entry name" value="Sulfatase"/>
</dbReference>
<evidence type="ECO:0000259" key="7">
    <source>
        <dbReference type="Pfam" id="PF00884"/>
    </source>
</evidence>
<keyword evidence="4" id="KW-0732">Signal</keyword>
<dbReference type="OrthoDB" id="9762324at2"/>
<dbReference type="RefSeq" id="WP_138367831.1">
    <property type="nucleotide sequence ID" value="NZ_VCEJ01000005.1"/>
</dbReference>
<evidence type="ECO:0000313" key="8">
    <source>
        <dbReference type="EMBL" id="TLU99542.1"/>
    </source>
</evidence>
<keyword evidence="3" id="KW-0479">Metal-binding</keyword>
<keyword evidence="6" id="KW-0106">Calcium</keyword>
<dbReference type="SUPFAM" id="SSF53649">
    <property type="entry name" value="Alkaline phosphatase-like"/>
    <property type="match status" value="1"/>
</dbReference>
<evidence type="ECO:0000256" key="5">
    <source>
        <dbReference type="ARBA" id="ARBA00022801"/>
    </source>
</evidence>
<keyword evidence="9" id="KW-1185">Reference proteome</keyword>
<dbReference type="Pfam" id="PF00884">
    <property type="entry name" value="Sulfatase"/>
    <property type="match status" value="1"/>
</dbReference>
<dbReference type="InterPro" id="IPR000917">
    <property type="entry name" value="Sulfatase_N"/>
</dbReference>
<evidence type="ECO:0000256" key="6">
    <source>
        <dbReference type="ARBA" id="ARBA00022837"/>
    </source>
</evidence>
<name>A0A5R9KTC3_9BACT</name>
<dbReference type="InterPro" id="IPR017850">
    <property type="entry name" value="Alkaline_phosphatase_core_sf"/>
</dbReference>
<proteinExistence type="inferred from homology"/>
<dbReference type="EMBL" id="VCEJ01000005">
    <property type="protein sequence ID" value="TLU99542.1"/>
    <property type="molecule type" value="Genomic_DNA"/>
</dbReference>
<organism evidence="8 9">
    <name type="scientific">Dyadobacter luticola</name>
    <dbReference type="NCBI Taxonomy" id="1979387"/>
    <lineage>
        <taxon>Bacteria</taxon>
        <taxon>Pseudomonadati</taxon>
        <taxon>Bacteroidota</taxon>
        <taxon>Cytophagia</taxon>
        <taxon>Cytophagales</taxon>
        <taxon>Spirosomataceae</taxon>
        <taxon>Dyadobacter</taxon>
    </lineage>
</organism>
<dbReference type="AlphaFoldDB" id="A0A5R9KTC3"/>
<dbReference type="Proteomes" id="UP000306402">
    <property type="component" value="Unassembled WGS sequence"/>
</dbReference>
<evidence type="ECO:0000256" key="2">
    <source>
        <dbReference type="ARBA" id="ARBA00008779"/>
    </source>
</evidence>